<dbReference type="GO" id="GO:0016020">
    <property type="term" value="C:membrane"/>
    <property type="evidence" value="ECO:0007669"/>
    <property type="project" value="UniProtKB-SubCell"/>
</dbReference>
<keyword evidence="3" id="KW-0812">Transmembrane</keyword>
<dbReference type="WBParaSite" id="ALUE_0000910001-mRNA-1">
    <property type="protein sequence ID" value="ALUE_0000910001-mRNA-1"/>
    <property type="gene ID" value="ALUE_0000910001"/>
</dbReference>
<feature type="domain" description="RING-CH-type" evidence="11">
    <location>
        <begin position="57"/>
        <end position="120"/>
    </location>
</feature>
<keyword evidence="2" id="KW-0808">Transferase</keyword>
<keyword evidence="4" id="KW-0479">Metal-binding</keyword>
<evidence type="ECO:0000256" key="6">
    <source>
        <dbReference type="ARBA" id="ARBA00022786"/>
    </source>
</evidence>
<feature type="compositionally biased region" description="Basic residues" evidence="10">
    <location>
        <begin position="1"/>
        <end position="11"/>
    </location>
</feature>
<accession>A0A0M3HZG6</accession>
<protein>
    <submittedName>
        <fullName evidence="13">RING-CH-type domain-containing protein</fullName>
    </submittedName>
</protein>
<dbReference type="SUPFAM" id="SSF57850">
    <property type="entry name" value="RING/U-box"/>
    <property type="match status" value="1"/>
</dbReference>
<dbReference type="GO" id="GO:0016740">
    <property type="term" value="F:transferase activity"/>
    <property type="evidence" value="ECO:0007669"/>
    <property type="project" value="UniProtKB-KW"/>
</dbReference>
<organism evidence="12 13">
    <name type="scientific">Ascaris lumbricoides</name>
    <name type="common">Giant roundworm</name>
    <dbReference type="NCBI Taxonomy" id="6252"/>
    <lineage>
        <taxon>Eukaryota</taxon>
        <taxon>Metazoa</taxon>
        <taxon>Ecdysozoa</taxon>
        <taxon>Nematoda</taxon>
        <taxon>Chromadorea</taxon>
        <taxon>Rhabditida</taxon>
        <taxon>Spirurina</taxon>
        <taxon>Ascaridomorpha</taxon>
        <taxon>Ascaridoidea</taxon>
        <taxon>Ascarididae</taxon>
        <taxon>Ascaris</taxon>
    </lineage>
</organism>
<evidence type="ECO:0000256" key="4">
    <source>
        <dbReference type="ARBA" id="ARBA00022723"/>
    </source>
</evidence>
<keyword evidence="8" id="KW-1133">Transmembrane helix</keyword>
<evidence type="ECO:0000313" key="13">
    <source>
        <dbReference type="WBParaSite" id="ALUE_0000910001-mRNA-1"/>
    </source>
</evidence>
<dbReference type="PANTHER" id="PTHR46065">
    <property type="entry name" value="E3 UBIQUITIN-PROTEIN LIGASE MARCH 2/3 FAMILY MEMBER"/>
    <property type="match status" value="1"/>
</dbReference>
<keyword evidence="6" id="KW-0833">Ubl conjugation pathway</keyword>
<evidence type="ECO:0000256" key="5">
    <source>
        <dbReference type="ARBA" id="ARBA00022771"/>
    </source>
</evidence>
<keyword evidence="7" id="KW-0862">Zinc</keyword>
<dbReference type="InterPro" id="IPR013083">
    <property type="entry name" value="Znf_RING/FYVE/PHD"/>
</dbReference>
<sequence length="211" mass="24887">MLKKSRRRLRIHTPQSRKQQFHKKAMISDSVEESKSESISDLIDLGHDHDRHRDADDETLEGRACKFCFSEESIGEWLCPCMCSGTIKWVHASCFERWLRNAPLGQQNQCITCRYVYKKRWELKPLDEWCCPPLKLSTWDLLEIFLDAYSTYRLLRGFYKTLVGQRSLLAQMAHILFWKTFIATDRRMNYYLSLGRLLASSAFHITVKNAQ</sequence>
<evidence type="ECO:0000256" key="7">
    <source>
        <dbReference type="ARBA" id="ARBA00022833"/>
    </source>
</evidence>
<keyword evidence="9" id="KW-0472">Membrane</keyword>
<name>A0A0M3HZG6_ASCLU</name>
<dbReference type="AlphaFoldDB" id="A0A0M3HZG6"/>
<evidence type="ECO:0000256" key="8">
    <source>
        <dbReference type="ARBA" id="ARBA00022989"/>
    </source>
</evidence>
<keyword evidence="12" id="KW-1185">Reference proteome</keyword>
<dbReference type="PROSITE" id="PS51292">
    <property type="entry name" value="ZF_RING_CH"/>
    <property type="match status" value="1"/>
</dbReference>
<reference evidence="13" key="1">
    <citation type="submission" date="2017-02" db="UniProtKB">
        <authorList>
            <consortium name="WormBaseParasite"/>
        </authorList>
    </citation>
    <scope>IDENTIFICATION</scope>
</reference>
<proteinExistence type="predicted"/>
<feature type="region of interest" description="Disordered" evidence="10">
    <location>
        <begin position="1"/>
        <end position="35"/>
    </location>
</feature>
<dbReference type="InterPro" id="IPR011016">
    <property type="entry name" value="Znf_RING-CH"/>
</dbReference>
<dbReference type="PANTHER" id="PTHR46065:SF3">
    <property type="entry name" value="FI20425P1"/>
    <property type="match status" value="1"/>
</dbReference>
<evidence type="ECO:0000256" key="9">
    <source>
        <dbReference type="ARBA" id="ARBA00023136"/>
    </source>
</evidence>
<evidence type="ECO:0000256" key="10">
    <source>
        <dbReference type="SAM" id="MobiDB-lite"/>
    </source>
</evidence>
<evidence type="ECO:0000256" key="1">
    <source>
        <dbReference type="ARBA" id="ARBA00004141"/>
    </source>
</evidence>
<evidence type="ECO:0000313" key="12">
    <source>
        <dbReference type="Proteomes" id="UP000036681"/>
    </source>
</evidence>
<dbReference type="Pfam" id="PF12906">
    <property type="entry name" value="RINGv"/>
    <property type="match status" value="1"/>
</dbReference>
<dbReference type="Proteomes" id="UP000036681">
    <property type="component" value="Unplaced"/>
</dbReference>
<evidence type="ECO:0000256" key="3">
    <source>
        <dbReference type="ARBA" id="ARBA00022692"/>
    </source>
</evidence>
<keyword evidence="5" id="KW-0863">Zinc-finger</keyword>
<dbReference type="SMART" id="SM00744">
    <property type="entry name" value="RINGv"/>
    <property type="match status" value="1"/>
</dbReference>
<evidence type="ECO:0000256" key="2">
    <source>
        <dbReference type="ARBA" id="ARBA00022679"/>
    </source>
</evidence>
<dbReference type="Gene3D" id="3.30.40.10">
    <property type="entry name" value="Zinc/RING finger domain, C3HC4 (zinc finger)"/>
    <property type="match status" value="1"/>
</dbReference>
<dbReference type="GO" id="GO:0008270">
    <property type="term" value="F:zinc ion binding"/>
    <property type="evidence" value="ECO:0007669"/>
    <property type="project" value="UniProtKB-KW"/>
</dbReference>
<comment type="subcellular location">
    <subcellularLocation>
        <location evidence="1">Membrane</location>
        <topology evidence="1">Multi-pass membrane protein</topology>
    </subcellularLocation>
</comment>
<evidence type="ECO:0000259" key="11">
    <source>
        <dbReference type="PROSITE" id="PS51292"/>
    </source>
</evidence>